<dbReference type="GO" id="GO:0016094">
    <property type="term" value="P:polyprenol biosynthetic process"/>
    <property type="evidence" value="ECO:0007669"/>
    <property type="project" value="TreeGrafter"/>
</dbReference>
<dbReference type="InterPro" id="IPR018520">
    <property type="entry name" value="UPP_synth-like_CS"/>
</dbReference>
<feature type="binding site" evidence="2">
    <location>
        <position position="51"/>
    </location>
    <ligand>
        <name>substrate</name>
    </ligand>
</feature>
<comment type="caution">
    <text evidence="3">The sequence shown here is derived from an EMBL/GenBank/DDBJ whole genome shotgun (WGS) entry which is preliminary data.</text>
</comment>
<evidence type="ECO:0000256" key="2">
    <source>
        <dbReference type="HAMAP-Rule" id="MF_01139"/>
    </source>
</evidence>
<dbReference type="AlphaFoldDB" id="A0A1F6GGH8"/>
<dbReference type="PROSITE" id="PS01066">
    <property type="entry name" value="UPP_SYNTHASE"/>
    <property type="match status" value="1"/>
</dbReference>
<dbReference type="Proteomes" id="UP000178449">
    <property type="component" value="Unassembled WGS sequence"/>
</dbReference>
<dbReference type="NCBIfam" id="TIGR00055">
    <property type="entry name" value="uppS"/>
    <property type="match status" value="1"/>
</dbReference>
<dbReference type="Pfam" id="PF01255">
    <property type="entry name" value="Prenyltransf"/>
    <property type="match status" value="1"/>
</dbReference>
<dbReference type="EMBL" id="MFNE01000003">
    <property type="protein sequence ID" value="OGG97221.1"/>
    <property type="molecule type" value="Genomic_DNA"/>
</dbReference>
<feature type="active site" description="Proton acceptor" evidence="2">
    <location>
        <position position="50"/>
    </location>
</feature>
<dbReference type="HAMAP" id="MF_01139">
    <property type="entry name" value="ISPT"/>
    <property type="match status" value="1"/>
</dbReference>
<feature type="binding site" evidence="2">
    <location>
        <begin position="176"/>
        <end position="178"/>
    </location>
    <ligand>
        <name>substrate</name>
    </ligand>
</feature>
<feature type="binding site" evidence="2">
    <location>
        <position position="7"/>
    </location>
    <ligand>
        <name>substrate</name>
    </ligand>
</feature>
<sequence>MDGNGRWANQKAFPRIQGHTNATKAVREAVEGAAEFGIKALTLFAFSTENWKRPKAEVSGLMQLFEKYLKDELPGLMKNGIKLITIGNRDRLPKKVLVPLDRCIEETKNNSGMTLCLAVDYGARDELVQATRSLVKQALAGQLKPDQIDEARVEKELFTAGLPELDLIIRTSGELRLSNFLLWQAAYAEFYFTPVLWPDFNRAELEKALIDFSKRSRRVGAVYG</sequence>
<feature type="binding site" evidence="2">
    <location>
        <begin position="3"/>
        <end position="6"/>
    </location>
    <ligand>
        <name>substrate</name>
    </ligand>
</feature>
<keyword evidence="2" id="KW-0460">Magnesium</keyword>
<comment type="subunit">
    <text evidence="2">Homodimer.</text>
</comment>
<organism evidence="3 4">
    <name type="scientific">Candidatus Lambdaproteobacteria bacterium RIFOXYD2_FULL_50_16</name>
    <dbReference type="NCBI Taxonomy" id="1817772"/>
    <lineage>
        <taxon>Bacteria</taxon>
        <taxon>Pseudomonadati</taxon>
        <taxon>Pseudomonadota</taxon>
        <taxon>Candidatus Lambdaproteobacteria</taxon>
    </lineage>
</organism>
<dbReference type="PANTHER" id="PTHR10291:SF0">
    <property type="entry name" value="DEHYDRODOLICHYL DIPHOSPHATE SYNTHASE 2"/>
    <property type="match status" value="1"/>
</dbReference>
<gene>
    <name evidence="3" type="ORF">A2527_10190</name>
</gene>
<feature type="binding site" evidence="2">
    <location>
        <position position="15"/>
    </location>
    <ligand>
        <name>substrate</name>
    </ligand>
</feature>
<dbReference type="GO" id="GO:0045547">
    <property type="term" value="F:ditrans,polycis-polyprenyl diphosphate synthase [(2E,6E)-farnesyl diphosphate specific] activity"/>
    <property type="evidence" value="ECO:0007669"/>
    <property type="project" value="TreeGrafter"/>
</dbReference>
<comment type="cofactor">
    <cofactor evidence="2">
        <name>Mg(2+)</name>
        <dbReference type="ChEBI" id="CHEBI:18420"/>
    </cofactor>
    <text evidence="2">Binds 2 magnesium ions per subunit.</text>
</comment>
<dbReference type="Gene3D" id="3.40.1180.10">
    <property type="entry name" value="Decaprenyl diphosphate synthase-like"/>
    <property type="match status" value="1"/>
</dbReference>
<feature type="binding site" evidence="2">
    <location>
        <position position="19"/>
    </location>
    <ligand>
        <name>substrate</name>
    </ligand>
</feature>
<comment type="similarity">
    <text evidence="2">Belongs to the UPP synthase family.</text>
</comment>
<dbReference type="EC" id="2.5.1.-" evidence="2"/>
<protein>
    <recommendedName>
        <fullName evidence="2">Isoprenyl transferase</fullName>
        <ecNumber evidence="2">2.5.1.-</ecNumber>
    </recommendedName>
</protein>
<keyword evidence="2" id="KW-0479">Metal-binding</keyword>
<proteinExistence type="inferred from homology"/>
<dbReference type="SUPFAM" id="SSF64005">
    <property type="entry name" value="Undecaprenyl diphosphate synthase"/>
    <property type="match status" value="1"/>
</dbReference>
<reference evidence="3 4" key="1">
    <citation type="journal article" date="2016" name="Nat. Commun.">
        <title>Thousands of microbial genomes shed light on interconnected biogeochemical processes in an aquifer system.</title>
        <authorList>
            <person name="Anantharaman K."/>
            <person name="Brown C.T."/>
            <person name="Hug L.A."/>
            <person name="Sharon I."/>
            <person name="Castelle C.J."/>
            <person name="Probst A.J."/>
            <person name="Thomas B.C."/>
            <person name="Singh A."/>
            <person name="Wilkins M.J."/>
            <person name="Karaoz U."/>
            <person name="Brodie E.L."/>
            <person name="Williams K.H."/>
            <person name="Hubbard S.S."/>
            <person name="Banfield J.F."/>
        </authorList>
    </citation>
    <scope>NUCLEOTIDE SEQUENCE [LARGE SCALE GENOMIC DNA]</scope>
</reference>
<dbReference type="GO" id="GO:0000287">
    <property type="term" value="F:magnesium ion binding"/>
    <property type="evidence" value="ECO:0007669"/>
    <property type="project" value="UniProtKB-UniRule"/>
</dbReference>
<accession>A0A1F6GGH8</accession>
<feature type="binding site" evidence="2">
    <location>
        <position position="170"/>
    </location>
    <ligand>
        <name>substrate</name>
    </ligand>
</feature>
<dbReference type="PANTHER" id="PTHR10291">
    <property type="entry name" value="DEHYDRODOLICHYL DIPHOSPHATE SYNTHASE FAMILY MEMBER"/>
    <property type="match status" value="1"/>
</dbReference>
<feature type="active site" evidence="2">
    <location>
        <position position="2"/>
    </location>
</feature>
<dbReference type="CDD" id="cd00475">
    <property type="entry name" value="Cis_IPPS"/>
    <property type="match status" value="1"/>
</dbReference>
<dbReference type="InterPro" id="IPR001441">
    <property type="entry name" value="UPP_synth-like"/>
</dbReference>
<feature type="binding site" evidence="2">
    <location>
        <begin position="47"/>
        <end position="49"/>
    </location>
    <ligand>
        <name>substrate</name>
    </ligand>
</feature>
<dbReference type="STRING" id="1817772.A2527_10190"/>
<name>A0A1F6GGH8_9PROT</name>
<feature type="binding site" evidence="2">
    <location>
        <position position="53"/>
    </location>
    <ligand>
        <name>substrate</name>
    </ligand>
</feature>
<evidence type="ECO:0000313" key="3">
    <source>
        <dbReference type="EMBL" id="OGG97221.1"/>
    </source>
</evidence>
<evidence type="ECO:0000256" key="1">
    <source>
        <dbReference type="ARBA" id="ARBA00022679"/>
    </source>
</evidence>
<dbReference type="InterPro" id="IPR036424">
    <property type="entry name" value="UPP_synth-like_sf"/>
</dbReference>
<keyword evidence="1 2" id="KW-0808">Transferase</keyword>
<evidence type="ECO:0000313" key="4">
    <source>
        <dbReference type="Proteomes" id="UP000178449"/>
    </source>
</evidence>
<feature type="binding site" evidence="2">
    <location>
        <position position="2"/>
    </location>
    <ligand>
        <name>Mg(2+)</name>
        <dbReference type="ChEBI" id="CHEBI:18420"/>
    </ligand>
</feature>
<comment type="function">
    <text evidence="2">Catalyzes the condensation of isopentenyl diphosphate (IPP) with allylic pyrophosphates generating different type of terpenoids.</text>
</comment>
<dbReference type="FunFam" id="3.40.1180.10:FF:000001">
    <property type="entry name" value="(2E,6E)-farnesyl-diphosphate-specific ditrans,polycis-undecaprenyl-diphosphate synthase"/>
    <property type="match status" value="1"/>
</dbReference>
<feature type="binding site" evidence="2">
    <location>
        <position position="189"/>
    </location>
    <ligand>
        <name>Mg(2+)</name>
        <dbReference type="ChEBI" id="CHEBI:18420"/>
    </ligand>
</feature>